<protein>
    <submittedName>
        <fullName evidence="8">Alcohol dehydrogenase</fullName>
    </submittedName>
</protein>
<dbReference type="GeneID" id="84222085"/>
<dbReference type="InterPro" id="IPR011032">
    <property type="entry name" value="GroES-like_sf"/>
</dbReference>
<keyword evidence="5" id="KW-0560">Oxidoreductase</keyword>
<comment type="similarity">
    <text evidence="2 6">Belongs to the zinc-containing alcohol dehydrogenase family.</text>
</comment>
<name>A0A0Q0VJP0_9ARCH</name>
<dbReference type="InterPro" id="IPR013149">
    <property type="entry name" value="ADH-like_C"/>
</dbReference>
<dbReference type="Proteomes" id="UP000050320">
    <property type="component" value="Unassembled WGS sequence"/>
</dbReference>
<dbReference type="Gene3D" id="3.90.180.10">
    <property type="entry name" value="Medium-chain alcohol dehydrogenases, catalytic domain"/>
    <property type="match status" value="1"/>
</dbReference>
<dbReference type="AlphaFoldDB" id="A0A0Q0VJP0"/>
<dbReference type="GO" id="GO:0030554">
    <property type="term" value="F:adenyl nucleotide binding"/>
    <property type="evidence" value="ECO:0007669"/>
    <property type="project" value="UniProtKB-ARBA"/>
</dbReference>
<dbReference type="GO" id="GO:0044281">
    <property type="term" value="P:small molecule metabolic process"/>
    <property type="evidence" value="ECO:0007669"/>
    <property type="project" value="UniProtKB-ARBA"/>
</dbReference>
<reference evidence="8 9" key="1">
    <citation type="submission" date="2015-09" db="EMBL/GenBank/DDBJ databases">
        <title>Heavy metals and arsenic resistance mechanisms in polyextremophilic archaea of the family Ferroplasmaceae.</title>
        <authorList>
            <person name="Bulaev A.G."/>
            <person name="Kanygina A.V."/>
        </authorList>
    </citation>
    <scope>NUCLEOTIDE SEQUENCE [LARGE SCALE GENOMIC DNA]</scope>
    <source>
        <strain evidence="8 9">VT</strain>
    </source>
</reference>
<keyword evidence="9" id="KW-1185">Reference proteome</keyword>
<evidence type="ECO:0000313" key="9">
    <source>
        <dbReference type="Proteomes" id="UP000050320"/>
    </source>
</evidence>
<dbReference type="SUPFAM" id="SSF51735">
    <property type="entry name" value="NAD(P)-binding Rossmann-fold domains"/>
    <property type="match status" value="1"/>
</dbReference>
<evidence type="ECO:0000256" key="3">
    <source>
        <dbReference type="ARBA" id="ARBA00022723"/>
    </source>
</evidence>
<evidence type="ECO:0000256" key="4">
    <source>
        <dbReference type="ARBA" id="ARBA00022833"/>
    </source>
</evidence>
<dbReference type="GO" id="GO:0004022">
    <property type="term" value="F:alcohol dehydrogenase (NAD+) activity"/>
    <property type="evidence" value="ECO:0007669"/>
    <property type="project" value="TreeGrafter"/>
</dbReference>
<dbReference type="PANTHER" id="PTHR42940:SF8">
    <property type="entry name" value="VACUOLAR PROTEIN SORTING-ASSOCIATED PROTEIN 11"/>
    <property type="match status" value="1"/>
</dbReference>
<dbReference type="PANTHER" id="PTHR42940">
    <property type="entry name" value="ALCOHOL DEHYDROGENASE 1-RELATED"/>
    <property type="match status" value="1"/>
</dbReference>
<comment type="cofactor">
    <cofactor evidence="1 6">
        <name>Zn(2+)</name>
        <dbReference type="ChEBI" id="CHEBI:29105"/>
    </cofactor>
</comment>
<dbReference type="EMBL" id="LKBG01000280">
    <property type="protein sequence ID" value="KQB33714.1"/>
    <property type="molecule type" value="Genomic_DNA"/>
</dbReference>
<evidence type="ECO:0000256" key="6">
    <source>
        <dbReference type="RuleBase" id="RU361277"/>
    </source>
</evidence>
<sequence length="339" mass="36646">MDSISGFLDKINSNIILRDYEIPDPGEDEVTVMQHYTGVCFRDILTQQGFFPRVSLPIIPGHEIGGTVVATGKNVTEFKKGDRVASLIYVPCGKCSYCLSGNENLCPNKKSFGETLNGGYSKYVNVNKNSLVKIEEDVPDEAIPIAACVTGMIVHAIKKVGKIEKGNYVLITGAGGGVGSNAIQIVRALGGIPIAETSSKWKDEELYKLGAEYVVHADDDYNKDIKKITGDGVDIALEDVGIATFNKTLRSLKTGGRMVVIGNLKPDPVSLPLGLIILKGNSIKGSISSTREDLKTALELNARGLKPIIGKKIRIDGINQAYEDMLNKKIFGRVLIDFS</sequence>
<evidence type="ECO:0000256" key="1">
    <source>
        <dbReference type="ARBA" id="ARBA00001947"/>
    </source>
</evidence>
<feature type="domain" description="Enoyl reductase (ER)" evidence="7">
    <location>
        <begin position="10"/>
        <end position="336"/>
    </location>
</feature>
<proteinExistence type="inferred from homology"/>
<dbReference type="SMART" id="SM00829">
    <property type="entry name" value="PKS_ER"/>
    <property type="match status" value="1"/>
</dbReference>
<gene>
    <name evidence="8" type="ORF">AOG54_06615</name>
</gene>
<organism evidence="8 9">
    <name type="scientific">Acidiplasma aeolicum</name>
    <dbReference type="NCBI Taxonomy" id="507754"/>
    <lineage>
        <taxon>Archaea</taxon>
        <taxon>Methanobacteriati</taxon>
        <taxon>Thermoplasmatota</taxon>
        <taxon>Thermoplasmata</taxon>
        <taxon>Thermoplasmatales</taxon>
        <taxon>Ferroplasmaceae</taxon>
        <taxon>Acidiplasma</taxon>
    </lineage>
</organism>
<evidence type="ECO:0000313" key="8">
    <source>
        <dbReference type="EMBL" id="KQB33714.1"/>
    </source>
</evidence>
<dbReference type="InterPro" id="IPR036291">
    <property type="entry name" value="NAD(P)-bd_dom_sf"/>
</dbReference>
<evidence type="ECO:0000259" key="7">
    <source>
        <dbReference type="SMART" id="SM00829"/>
    </source>
</evidence>
<dbReference type="CDD" id="cd08259">
    <property type="entry name" value="Zn_ADH5"/>
    <property type="match status" value="1"/>
</dbReference>
<dbReference type="Pfam" id="PF00107">
    <property type="entry name" value="ADH_zinc_N"/>
    <property type="match status" value="1"/>
</dbReference>
<keyword evidence="3 6" id="KW-0479">Metal-binding</keyword>
<dbReference type="SUPFAM" id="SSF50129">
    <property type="entry name" value="GroES-like"/>
    <property type="match status" value="1"/>
</dbReference>
<dbReference type="GO" id="GO:0043168">
    <property type="term" value="F:anion binding"/>
    <property type="evidence" value="ECO:0007669"/>
    <property type="project" value="UniProtKB-ARBA"/>
</dbReference>
<dbReference type="RefSeq" id="WP_048102088.1">
    <property type="nucleotide sequence ID" value="NZ_JBBYJF010000006.1"/>
</dbReference>
<evidence type="ECO:0000256" key="2">
    <source>
        <dbReference type="ARBA" id="ARBA00008072"/>
    </source>
</evidence>
<dbReference type="OrthoDB" id="8709at2157"/>
<dbReference type="InterPro" id="IPR020843">
    <property type="entry name" value="ER"/>
</dbReference>
<accession>A0A0Q0VJP0</accession>
<dbReference type="NCBIfam" id="NF010344">
    <property type="entry name" value="PRK13771.1"/>
    <property type="match status" value="1"/>
</dbReference>
<dbReference type="PROSITE" id="PS00059">
    <property type="entry name" value="ADH_ZINC"/>
    <property type="match status" value="1"/>
</dbReference>
<dbReference type="Pfam" id="PF08240">
    <property type="entry name" value="ADH_N"/>
    <property type="match status" value="1"/>
</dbReference>
<dbReference type="InterPro" id="IPR002328">
    <property type="entry name" value="ADH_Zn_CS"/>
</dbReference>
<dbReference type="GO" id="GO:0008270">
    <property type="term" value="F:zinc ion binding"/>
    <property type="evidence" value="ECO:0007669"/>
    <property type="project" value="InterPro"/>
</dbReference>
<comment type="caution">
    <text evidence="8">The sequence shown here is derived from an EMBL/GenBank/DDBJ whole genome shotgun (WGS) entry which is preliminary data.</text>
</comment>
<dbReference type="GO" id="GO:0005737">
    <property type="term" value="C:cytoplasm"/>
    <property type="evidence" value="ECO:0007669"/>
    <property type="project" value="TreeGrafter"/>
</dbReference>
<keyword evidence="4 6" id="KW-0862">Zinc</keyword>
<evidence type="ECO:0000256" key="5">
    <source>
        <dbReference type="ARBA" id="ARBA00023002"/>
    </source>
</evidence>
<dbReference type="InterPro" id="IPR013154">
    <property type="entry name" value="ADH-like_N"/>
</dbReference>